<name>A0A9N7ZBX5_PLEPL</name>
<evidence type="ECO:0000313" key="2">
    <source>
        <dbReference type="Proteomes" id="UP001153269"/>
    </source>
</evidence>
<keyword evidence="2" id="KW-1185">Reference proteome</keyword>
<dbReference type="Proteomes" id="UP001153269">
    <property type="component" value="Unassembled WGS sequence"/>
</dbReference>
<evidence type="ECO:0000313" key="1">
    <source>
        <dbReference type="EMBL" id="CAB1457427.1"/>
    </source>
</evidence>
<dbReference type="AlphaFoldDB" id="A0A9N7ZBX5"/>
<proteinExistence type="predicted"/>
<comment type="caution">
    <text evidence="1">The sequence shown here is derived from an EMBL/GenBank/DDBJ whole genome shotgun (WGS) entry which is preliminary data.</text>
</comment>
<organism evidence="1 2">
    <name type="scientific">Pleuronectes platessa</name>
    <name type="common">European plaice</name>
    <dbReference type="NCBI Taxonomy" id="8262"/>
    <lineage>
        <taxon>Eukaryota</taxon>
        <taxon>Metazoa</taxon>
        <taxon>Chordata</taxon>
        <taxon>Craniata</taxon>
        <taxon>Vertebrata</taxon>
        <taxon>Euteleostomi</taxon>
        <taxon>Actinopterygii</taxon>
        <taxon>Neopterygii</taxon>
        <taxon>Teleostei</taxon>
        <taxon>Neoteleostei</taxon>
        <taxon>Acanthomorphata</taxon>
        <taxon>Carangaria</taxon>
        <taxon>Pleuronectiformes</taxon>
        <taxon>Pleuronectoidei</taxon>
        <taxon>Pleuronectidae</taxon>
        <taxon>Pleuronectes</taxon>
    </lineage>
</organism>
<sequence length="103" mass="11532">MSCGHKVKRIANQPSLTDNRLRCCCHVPHSRPKQTKNPAQRPFGRFLSSDPRHVQCLSSKALRASPPQCVHAFPAFIQQQPSHPLPGLAVLAVRFIHKCLPHD</sequence>
<protein>
    <submittedName>
        <fullName evidence="1">Uncharacterized protein</fullName>
    </submittedName>
</protein>
<gene>
    <name evidence="1" type="ORF">PLEPLA_LOCUS45251</name>
</gene>
<accession>A0A9N7ZBX5</accession>
<dbReference type="EMBL" id="CADEAL010004341">
    <property type="protein sequence ID" value="CAB1457427.1"/>
    <property type="molecule type" value="Genomic_DNA"/>
</dbReference>
<reference evidence="1" key="1">
    <citation type="submission" date="2020-03" db="EMBL/GenBank/DDBJ databases">
        <authorList>
            <person name="Weist P."/>
        </authorList>
    </citation>
    <scope>NUCLEOTIDE SEQUENCE</scope>
</reference>